<dbReference type="RefSeq" id="WP_055114800.1">
    <property type="nucleotide sequence ID" value="NZ_CANKXR010000002.1"/>
</dbReference>
<keyword evidence="5 9" id="KW-0812">Transmembrane</keyword>
<keyword evidence="8 9" id="KW-0472">Membrane</keyword>
<feature type="transmembrane region" description="Helical" evidence="9">
    <location>
        <begin position="199"/>
        <end position="222"/>
    </location>
</feature>
<dbReference type="PRINTS" id="PR01386">
    <property type="entry name" value="CCMCBIOGNSIS"/>
</dbReference>
<dbReference type="GO" id="GO:0020037">
    <property type="term" value="F:heme binding"/>
    <property type="evidence" value="ECO:0007669"/>
    <property type="project" value="InterPro"/>
</dbReference>
<evidence type="ECO:0000256" key="4">
    <source>
        <dbReference type="ARBA" id="ARBA00016463"/>
    </source>
</evidence>
<keyword evidence="12" id="KW-1185">Reference proteome</keyword>
<dbReference type="AlphaFoldDB" id="A0A0M6Z807"/>
<dbReference type="PANTHER" id="PTHR30071">
    <property type="entry name" value="HEME EXPORTER PROTEIN C"/>
    <property type="match status" value="1"/>
</dbReference>
<feature type="domain" description="Cytochrome c assembly protein" evidence="10">
    <location>
        <begin position="4"/>
        <end position="182"/>
    </location>
</feature>
<comment type="similarity">
    <text evidence="3 9">Belongs to the CcmC/CycZ/HelC family.</text>
</comment>
<dbReference type="OrthoDB" id="9778550at2"/>
<dbReference type="GO" id="GO:0017004">
    <property type="term" value="P:cytochrome complex assembly"/>
    <property type="evidence" value="ECO:0007669"/>
    <property type="project" value="UniProtKB-KW"/>
</dbReference>
<feature type="transmembrane region" description="Helical" evidence="9">
    <location>
        <begin position="156"/>
        <end position="179"/>
    </location>
</feature>
<evidence type="ECO:0000256" key="9">
    <source>
        <dbReference type="RuleBase" id="RU364092"/>
    </source>
</evidence>
<protein>
    <recommendedName>
        <fullName evidence="4 9">Heme exporter protein C</fullName>
    </recommendedName>
    <alternativeName>
        <fullName evidence="9">Cytochrome c-type biogenesis protein</fullName>
    </alternativeName>
</protein>
<feature type="transmembrane region" description="Helical" evidence="9">
    <location>
        <begin position="12"/>
        <end position="41"/>
    </location>
</feature>
<evidence type="ECO:0000256" key="6">
    <source>
        <dbReference type="ARBA" id="ARBA00022748"/>
    </source>
</evidence>
<evidence type="ECO:0000256" key="2">
    <source>
        <dbReference type="ARBA" id="ARBA00004141"/>
    </source>
</evidence>
<feature type="transmembrane region" description="Helical" evidence="9">
    <location>
        <begin position="61"/>
        <end position="82"/>
    </location>
</feature>
<reference evidence="12" key="1">
    <citation type="submission" date="2015-07" db="EMBL/GenBank/DDBJ databases">
        <authorList>
            <person name="Rodrigo-Torres Lidia"/>
            <person name="Arahal R.David."/>
        </authorList>
    </citation>
    <scope>NUCLEOTIDE SEQUENCE [LARGE SCALE GENOMIC DNA]</scope>
    <source>
        <strain evidence="12">CECT 5096</strain>
    </source>
</reference>
<evidence type="ECO:0000256" key="1">
    <source>
        <dbReference type="ARBA" id="ARBA00002442"/>
    </source>
</evidence>
<dbReference type="GeneID" id="97668450"/>
<dbReference type="PANTHER" id="PTHR30071:SF1">
    <property type="entry name" value="CYTOCHROME B_B6 PROTEIN-RELATED"/>
    <property type="match status" value="1"/>
</dbReference>
<evidence type="ECO:0000256" key="3">
    <source>
        <dbReference type="ARBA" id="ARBA00005840"/>
    </source>
</evidence>
<evidence type="ECO:0000256" key="5">
    <source>
        <dbReference type="ARBA" id="ARBA00022692"/>
    </source>
</evidence>
<evidence type="ECO:0000256" key="8">
    <source>
        <dbReference type="ARBA" id="ARBA00023136"/>
    </source>
</evidence>
<keyword evidence="7 9" id="KW-1133">Transmembrane helix</keyword>
<feature type="transmembrane region" description="Helical" evidence="9">
    <location>
        <begin position="94"/>
        <end position="113"/>
    </location>
</feature>
<proteinExistence type="inferred from homology"/>
<dbReference type="Proteomes" id="UP000049983">
    <property type="component" value="Unassembled WGS sequence"/>
</dbReference>
<keyword evidence="9" id="KW-1003">Cell membrane</keyword>
<comment type="function">
    <text evidence="1 9">Required for the export of heme to the periplasm for the biogenesis of c-type cytochromes.</text>
</comment>
<organism evidence="11 12">
    <name type="scientific">Roseibium album</name>
    <dbReference type="NCBI Taxonomy" id="311410"/>
    <lineage>
        <taxon>Bacteria</taxon>
        <taxon>Pseudomonadati</taxon>
        <taxon>Pseudomonadota</taxon>
        <taxon>Alphaproteobacteria</taxon>
        <taxon>Hyphomicrobiales</taxon>
        <taxon>Stappiaceae</taxon>
        <taxon>Roseibium</taxon>
    </lineage>
</organism>
<dbReference type="GO" id="GO:0005886">
    <property type="term" value="C:plasma membrane"/>
    <property type="evidence" value="ECO:0007669"/>
    <property type="project" value="UniProtKB-SubCell"/>
</dbReference>
<evidence type="ECO:0000256" key="7">
    <source>
        <dbReference type="ARBA" id="ARBA00022989"/>
    </source>
</evidence>
<evidence type="ECO:0000313" key="12">
    <source>
        <dbReference type="Proteomes" id="UP000049983"/>
    </source>
</evidence>
<dbReference type="EMBL" id="CXWC01000002">
    <property type="protein sequence ID" value="CTQ66236.1"/>
    <property type="molecule type" value="Genomic_DNA"/>
</dbReference>
<dbReference type="STRING" id="311410.LA5095_02160"/>
<keyword evidence="9" id="KW-0997">Cell inner membrane</keyword>
<name>A0A0M6Z807_9HYPH</name>
<comment type="subcellular location">
    <subcellularLocation>
        <location evidence="9">Cell inner membrane</location>
    </subcellularLocation>
    <subcellularLocation>
        <location evidence="2">Membrane</location>
        <topology evidence="2">Multi-pass membrane protein</topology>
    </subcellularLocation>
</comment>
<dbReference type="InterPro" id="IPR045062">
    <property type="entry name" value="Cyt_c_biogenesis_CcsA/CcmC"/>
</dbReference>
<dbReference type="InterPro" id="IPR003557">
    <property type="entry name" value="Cyt_c_biogenesis_CcmC"/>
</dbReference>
<evidence type="ECO:0000313" key="11">
    <source>
        <dbReference type="EMBL" id="CTQ66236.1"/>
    </source>
</evidence>
<dbReference type="InterPro" id="IPR002541">
    <property type="entry name" value="Cyt_c_assembly"/>
</dbReference>
<dbReference type="Pfam" id="PF01578">
    <property type="entry name" value="Cytochrom_C_asm"/>
    <property type="match status" value="1"/>
</dbReference>
<accession>A0A0M6Z807</accession>
<dbReference type="NCBIfam" id="TIGR01191">
    <property type="entry name" value="ccmC"/>
    <property type="match status" value="1"/>
</dbReference>
<sequence>MAFWDYANPTRFLRLVQVVLPWLIGFCVLAFAAGLYMAFFTAPEDYQQGNTVRIMYIHVPAAWLCMMCYTVMSISSIGTLVWKHPLADVSAKSAAPIGAAFTFMALVTGSLWGKPMWGTYWVWDARLTSVLVLLIMYLGLMTLWRTMDDPIKAGKSAAILTLVGALNLPIIKFSVDWWNTLHQPASVVRMDGPTIHPDILWPLLVMAVAFTLLFFVLHLMAMRNEILRRRVRALRMRAASVSRPGTAAATAQPAE</sequence>
<gene>
    <name evidence="9 11" type="primary">ccmC</name>
    <name evidence="11" type="ORF">LA5096_01016</name>
</gene>
<dbReference type="GO" id="GO:0015232">
    <property type="term" value="F:heme transmembrane transporter activity"/>
    <property type="evidence" value="ECO:0007669"/>
    <property type="project" value="InterPro"/>
</dbReference>
<evidence type="ECO:0000259" key="10">
    <source>
        <dbReference type="Pfam" id="PF01578"/>
    </source>
</evidence>
<keyword evidence="6 9" id="KW-0201">Cytochrome c-type biogenesis</keyword>
<keyword evidence="9" id="KW-0813">Transport</keyword>
<feature type="transmembrane region" description="Helical" evidence="9">
    <location>
        <begin position="125"/>
        <end position="144"/>
    </location>
</feature>